<organism evidence="5 6">
    <name type="scientific">Candidatus Nealsonbacteria bacterium RIFCSPLOWO2_01_FULL_41_9</name>
    <dbReference type="NCBI Taxonomy" id="1801671"/>
    <lineage>
        <taxon>Bacteria</taxon>
        <taxon>Candidatus Nealsoniibacteriota</taxon>
    </lineage>
</organism>
<dbReference type="GO" id="GO:0009247">
    <property type="term" value="P:glycolipid biosynthetic process"/>
    <property type="evidence" value="ECO:0007669"/>
    <property type="project" value="TreeGrafter"/>
</dbReference>
<evidence type="ECO:0000256" key="2">
    <source>
        <dbReference type="ARBA" id="ARBA00022676"/>
    </source>
</evidence>
<dbReference type="InterPro" id="IPR029044">
    <property type="entry name" value="Nucleotide-diphossugar_trans"/>
</dbReference>
<dbReference type="GO" id="GO:0004582">
    <property type="term" value="F:dolichyl-phosphate beta-D-mannosyltransferase activity"/>
    <property type="evidence" value="ECO:0007669"/>
    <property type="project" value="InterPro"/>
</dbReference>
<dbReference type="SUPFAM" id="SSF53448">
    <property type="entry name" value="Nucleotide-diphospho-sugar transferases"/>
    <property type="match status" value="1"/>
</dbReference>
<dbReference type="Proteomes" id="UP000176406">
    <property type="component" value="Unassembled WGS sequence"/>
</dbReference>
<evidence type="ECO:0000313" key="6">
    <source>
        <dbReference type="Proteomes" id="UP000176406"/>
    </source>
</evidence>
<dbReference type="PANTHER" id="PTHR43398:SF1">
    <property type="entry name" value="DOLICHOL-PHOSPHATE MANNOSYLTRANSFERASE SUBUNIT 1"/>
    <property type="match status" value="1"/>
</dbReference>
<dbReference type="CDD" id="cd06442">
    <property type="entry name" value="DPM1_like"/>
    <property type="match status" value="1"/>
</dbReference>
<sequence>MDKLSKTIIVSPTYNELDNAQILVPALFFHFPDIHLMIVDDSSPDGTSDEIEKMEKRIPNLILLKRPAKLGFGTAYKDAYKKILDDARFDFIVSMDADFSHDFREIPEMLNLLDNYDFVIGSRYVKGGQVENWSWARLILSRFSNWYVRTILGMPIKDITTGFMCFKKETLRDLPVDKIFSRGYSFLVELKYLIAKKGYKIKEYPILFKERRGGRSKMSRKVIWESIWMPWKLRKR</sequence>
<dbReference type="EMBL" id="MHMG01000033">
    <property type="protein sequence ID" value="OGZ22880.1"/>
    <property type="molecule type" value="Genomic_DNA"/>
</dbReference>
<name>A0A1G2EC73_9BACT</name>
<comment type="similarity">
    <text evidence="1">Belongs to the glycosyltransferase 2 family.</text>
</comment>
<comment type="caution">
    <text evidence="5">The sequence shown here is derived from an EMBL/GenBank/DDBJ whole genome shotgun (WGS) entry which is preliminary data.</text>
</comment>
<evidence type="ECO:0000256" key="1">
    <source>
        <dbReference type="ARBA" id="ARBA00006739"/>
    </source>
</evidence>
<reference evidence="5 6" key="1">
    <citation type="journal article" date="2016" name="Nat. Commun.">
        <title>Thousands of microbial genomes shed light on interconnected biogeochemical processes in an aquifer system.</title>
        <authorList>
            <person name="Anantharaman K."/>
            <person name="Brown C.T."/>
            <person name="Hug L.A."/>
            <person name="Sharon I."/>
            <person name="Castelle C.J."/>
            <person name="Probst A.J."/>
            <person name="Thomas B.C."/>
            <person name="Singh A."/>
            <person name="Wilkins M.J."/>
            <person name="Karaoz U."/>
            <person name="Brodie E.L."/>
            <person name="Williams K.H."/>
            <person name="Hubbard S.S."/>
            <person name="Banfield J.F."/>
        </authorList>
    </citation>
    <scope>NUCLEOTIDE SEQUENCE [LARGE SCALE GENOMIC DNA]</scope>
</reference>
<dbReference type="InterPro" id="IPR001173">
    <property type="entry name" value="Glyco_trans_2-like"/>
</dbReference>
<keyword evidence="2" id="KW-0328">Glycosyltransferase</keyword>
<evidence type="ECO:0000313" key="5">
    <source>
        <dbReference type="EMBL" id="OGZ22880.1"/>
    </source>
</evidence>
<dbReference type="AlphaFoldDB" id="A0A1G2EC73"/>
<dbReference type="GO" id="GO:0016020">
    <property type="term" value="C:membrane"/>
    <property type="evidence" value="ECO:0007669"/>
    <property type="project" value="GOC"/>
</dbReference>
<evidence type="ECO:0000256" key="3">
    <source>
        <dbReference type="ARBA" id="ARBA00022679"/>
    </source>
</evidence>
<protein>
    <recommendedName>
        <fullName evidence="4">Glycosyltransferase 2-like domain-containing protein</fullName>
    </recommendedName>
</protein>
<keyword evidence="3" id="KW-0808">Transferase</keyword>
<dbReference type="PANTHER" id="PTHR43398">
    <property type="entry name" value="DOLICHOL-PHOSPHATE MANNOSYLTRANSFERASE SUBUNIT 1"/>
    <property type="match status" value="1"/>
</dbReference>
<gene>
    <name evidence="5" type="ORF">A3A08_02010</name>
</gene>
<dbReference type="Pfam" id="PF00535">
    <property type="entry name" value="Glycos_transf_2"/>
    <property type="match status" value="1"/>
</dbReference>
<dbReference type="InterPro" id="IPR039528">
    <property type="entry name" value="DPM1-like"/>
</dbReference>
<proteinExistence type="inferred from homology"/>
<evidence type="ECO:0000259" key="4">
    <source>
        <dbReference type="Pfam" id="PF00535"/>
    </source>
</evidence>
<feature type="domain" description="Glycosyltransferase 2-like" evidence="4">
    <location>
        <begin position="9"/>
        <end position="168"/>
    </location>
</feature>
<dbReference type="FunFam" id="3.90.550.10:FF:000122">
    <property type="entry name" value="Dolichol-phosphate mannosyltransferase subunit 1"/>
    <property type="match status" value="1"/>
</dbReference>
<accession>A0A1G2EC73</accession>
<dbReference type="Gene3D" id="3.90.550.10">
    <property type="entry name" value="Spore Coat Polysaccharide Biosynthesis Protein SpsA, Chain A"/>
    <property type="match status" value="1"/>
</dbReference>